<gene>
    <name evidence="2" type="ORF">BDV26DRAFT_253831</name>
</gene>
<accession>A0A5N7BKN5</accession>
<dbReference type="Pfam" id="PF13924">
    <property type="entry name" value="Lipocalin_5"/>
    <property type="match status" value="1"/>
</dbReference>
<proteinExistence type="predicted"/>
<sequence>MASGFLSRLVGTWVLLDYRTESLETKQVAWPLGSDAQGILVYSPEGYMSAQLMRPGTPKRQGQEVLLGTDEELAASMRNYLAYSGPFKILDRVSTETDTWRVVHEAEISSYPNWIGSTQERVAHLDGDILKLSTAHPLVIHVRHMLVIKCEKGPCH</sequence>
<evidence type="ECO:0000313" key="3">
    <source>
        <dbReference type="Proteomes" id="UP000326198"/>
    </source>
</evidence>
<dbReference type="OrthoDB" id="3904217at2759"/>
<organism evidence="2 3">
    <name type="scientific">Aspergillus bertholletiae</name>
    <dbReference type="NCBI Taxonomy" id="1226010"/>
    <lineage>
        <taxon>Eukaryota</taxon>
        <taxon>Fungi</taxon>
        <taxon>Dikarya</taxon>
        <taxon>Ascomycota</taxon>
        <taxon>Pezizomycotina</taxon>
        <taxon>Eurotiomycetes</taxon>
        <taxon>Eurotiomycetidae</taxon>
        <taxon>Eurotiales</taxon>
        <taxon>Aspergillaceae</taxon>
        <taxon>Aspergillus</taxon>
        <taxon>Aspergillus subgen. Circumdati</taxon>
    </lineage>
</organism>
<dbReference type="InterPro" id="IPR024311">
    <property type="entry name" value="Lipocalin-like"/>
</dbReference>
<evidence type="ECO:0000259" key="1">
    <source>
        <dbReference type="Pfam" id="PF13924"/>
    </source>
</evidence>
<dbReference type="Proteomes" id="UP000326198">
    <property type="component" value="Unassembled WGS sequence"/>
</dbReference>
<evidence type="ECO:0000313" key="2">
    <source>
        <dbReference type="EMBL" id="KAE8382349.1"/>
    </source>
</evidence>
<dbReference type="EMBL" id="ML736163">
    <property type="protein sequence ID" value="KAE8382349.1"/>
    <property type="molecule type" value="Genomic_DNA"/>
</dbReference>
<protein>
    <submittedName>
        <fullName evidence="2">Lipocalin-like domain-containing protein</fullName>
    </submittedName>
</protein>
<reference evidence="2 3" key="1">
    <citation type="submission" date="2019-04" db="EMBL/GenBank/DDBJ databases">
        <title>Friends and foes A comparative genomics studyof 23 Aspergillus species from section Flavi.</title>
        <authorList>
            <consortium name="DOE Joint Genome Institute"/>
            <person name="Kjaerbolling I."/>
            <person name="Vesth T."/>
            <person name="Frisvad J.C."/>
            <person name="Nybo J.L."/>
            <person name="Theobald S."/>
            <person name="Kildgaard S."/>
            <person name="Isbrandt T."/>
            <person name="Kuo A."/>
            <person name="Sato A."/>
            <person name="Lyhne E.K."/>
            <person name="Kogle M.E."/>
            <person name="Wiebenga A."/>
            <person name="Kun R.S."/>
            <person name="Lubbers R.J."/>
            <person name="Makela M.R."/>
            <person name="Barry K."/>
            <person name="Chovatia M."/>
            <person name="Clum A."/>
            <person name="Daum C."/>
            <person name="Haridas S."/>
            <person name="He G."/>
            <person name="LaButti K."/>
            <person name="Lipzen A."/>
            <person name="Mondo S."/>
            <person name="Riley R."/>
            <person name="Salamov A."/>
            <person name="Simmons B.A."/>
            <person name="Magnuson J.K."/>
            <person name="Henrissat B."/>
            <person name="Mortensen U.H."/>
            <person name="Larsen T.O."/>
            <person name="Devries R.P."/>
            <person name="Grigoriev I.V."/>
            <person name="Machida M."/>
            <person name="Baker S.E."/>
            <person name="Andersen M.R."/>
        </authorList>
    </citation>
    <scope>NUCLEOTIDE SEQUENCE [LARGE SCALE GENOMIC DNA]</scope>
    <source>
        <strain evidence="2 3">IBT 29228</strain>
    </source>
</reference>
<name>A0A5N7BKN5_9EURO</name>
<feature type="domain" description="Lipocalin-like" evidence="1">
    <location>
        <begin position="10"/>
        <end position="134"/>
    </location>
</feature>
<keyword evidence="3" id="KW-1185">Reference proteome</keyword>
<dbReference type="AlphaFoldDB" id="A0A5N7BKN5"/>